<dbReference type="PANTHER" id="PTHR42804:SF1">
    <property type="entry name" value="ALDEHYDE DEHYDROGENASE-RELATED"/>
    <property type="match status" value="1"/>
</dbReference>
<dbReference type="EC" id="1.2.1.3" evidence="3"/>
<proteinExistence type="inferred from homology"/>
<dbReference type="InterPro" id="IPR016160">
    <property type="entry name" value="Ald_DH_CS_CYS"/>
</dbReference>
<dbReference type="FunFam" id="3.40.605.10:FF:000007">
    <property type="entry name" value="NAD/NADP-dependent betaine aldehyde dehydrogenase"/>
    <property type="match status" value="1"/>
</dbReference>
<dbReference type="Pfam" id="PF00171">
    <property type="entry name" value="Aldedh"/>
    <property type="match status" value="1"/>
</dbReference>
<dbReference type="InterPro" id="IPR016163">
    <property type="entry name" value="Ald_DH_C"/>
</dbReference>
<gene>
    <name evidence="7" type="ORF">LPU83_pLPU83d_0719</name>
</gene>
<keyword evidence="8" id="KW-1185">Reference proteome</keyword>
<dbReference type="HOGENOM" id="CLU_005391_0_2_5"/>
<keyword evidence="7" id="KW-0614">Plasmid</keyword>
<sequence>MSNQLPQIMNAEGRIQSSASKANFHTSTENPMKNAHRFYIDGEWVEPETLKKHDVIDPSTEQVIGTIAIGSAADAEKAIKAARNAFAGFSRTTKDDRLALLKRVLTIVKRRKDEIGDMISREMGAPLIMARAEQAGLGAAHFEETIRAFKTFDFEYMQGSTRIVHEPIGVVAMITPWNWPINQIVCKVAPALATGCTMVLKPSEIAPFNAVILAEIMHEAGVPKGVFNLVQGDGPTVGAVLASHPDVDMVSFTGSTRAGIAVALAAAPTVKRVHQELGGKSPNIILRSADLAGAVRAGVRRCFANSGQSCNAPTRMLVPVERMDEASAVAAREAAALVVGPPSDPRTDIGPVASATQFEKIQALIEKGIAEGAELAAGGPGRPSHLSSGYYVRPTVFSRVTNSMTIAREEIFGPVLSIIGYETEDDAMAIANDTPYGLASFIHGAQSEARTLARRLRTGSVRLNGPAWDGAAPFGGYKRSGNGREYGKFGLHEFTEIKGIVGYAGD</sequence>
<evidence type="ECO:0000256" key="5">
    <source>
        <dbReference type="SAM" id="MobiDB-lite"/>
    </source>
</evidence>
<dbReference type="PATRIC" id="fig|348824.6.peg.6377"/>
<evidence type="ECO:0000256" key="2">
    <source>
        <dbReference type="ARBA" id="ARBA00023002"/>
    </source>
</evidence>
<dbReference type="KEGG" id="rhl:LPU83_pLPU83d_0719"/>
<evidence type="ECO:0000256" key="1">
    <source>
        <dbReference type="ARBA" id="ARBA00009986"/>
    </source>
</evidence>
<feature type="region of interest" description="Disordered" evidence="5">
    <location>
        <begin position="1"/>
        <end position="20"/>
    </location>
</feature>
<dbReference type="AlphaFoldDB" id="W6RMS7"/>
<dbReference type="Gene3D" id="3.40.605.10">
    <property type="entry name" value="Aldehyde Dehydrogenase, Chain A, domain 1"/>
    <property type="match status" value="1"/>
</dbReference>
<evidence type="ECO:0000256" key="4">
    <source>
        <dbReference type="ARBA" id="ARBA00049194"/>
    </source>
</evidence>
<evidence type="ECO:0000313" key="7">
    <source>
        <dbReference type="EMBL" id="CDM62089.1"/>
    </source>
</evidence>
<dbReference type="InterPro" id="IPR015590">
    <property type="entry name" value="Aldehyde_DH_dom"/>
</dbReference>
<feature type="domain" description="Aldehyde dehydrogenase" evidence="6">
    <location>
        <begin position="44"/>
        <end position="498"/>
    </location>
</feature>
<geneLocation type="plasmid" evidence="7 8">
    <name>pLPU83d</name>
</geneLocation>
<evidence type="ECO:0000256" key="3">
    <source>
        <dbReference type="ARBA" id="ARBA00024226"/>
    </source>
</evidence>
<name>W6RMS7_9HYPH</name>
<accession>W6RMS7</accession>
<dbReference type="CDD" id="cd07138">
    <property type="entry name" value="ALDH_CddD_SSP0762"/>
    <property type="match status" value="1"/>
</dbReference>
<dbReference type="Gene3D" id="3.40.309.10">
    <property type="entry name" value="Aldehyde Dehydrogenase, Chain A, domain 2"/>
    <property type="match status" value="1"/>
</dbReference>
<evidence type="ECO:0000259" key="6">
    <source>
        <dbReference type="Pfam" id="PF00171"/>
    </source>
</evidence>
<keyword evidence="2 7" id="KW-0560">Oxidoreductase</keyword>
<evidence type="ECO:0000313" key="8">
    <source>
        <dbReference type="Proteomes" id="UP000019443"/>
    </source>
</evidence>
<comment type="similarity">
    <text evidence="1">Belongs to the aldehyde dehydrogenase family.</text>
</comment>
<dbReference type="PANTHER" id="PTHR42804">
    <property type="entry name" value="ALDEHYDE DEHYDROGENASE"/>
    <property type="match status" value="1"/>
</dbReference>
<dbReference type="PROSITE" id="PS00070">
    <property type="entry name" value="ALDEHYDE_DEHYDR_CYS"/>
    <property type="match status" value="1"/>
</dbReference>
<dbReference type="InterPro" id="IPR016162">
    <property type="entry name" value="Ald_DH_N"/>
</dbReference>
<comment type="catalytic activity">
    <reaction evidence="4">
        <text>an aldehyde + NAD(+) + H2O = a carboxylate + NADH + 2 H(+)</text>
        <dbReference type="Rhea" id="RHEA:16185"/>
        <dbReference type="ChEBI" id="CHEBI:15377"/>
        <dbReference type="ChEBI" id="CHEBI:15378"/>
        <dbReference type="ChEBI" id="CHEBI:17478"/>
        <dbReference type="ChEBI" id="CHEBI:29067"/>
        <dbReference type="ChEBI" id="CHEBI:57540"/>
        <dbReference type="ChEBI" id="CHEBI:57945"/>
        <dbReference type="EC" id="1.2.1.3"/>
    </reaction>
</comment>
<dbReference type="GO" id="GO:0004029">
    <property type="term" value="F:aldehyde dehydrogenase (NAD+) activity"/>
    <property type="evidence" value="ECO:0007669"/>
    <property type="project" value="UniProtKB-EC"/>
</dbReference>
<dbReference type="Proteomes" id="UP000019443">
    <property type="component" value="Plasmid pLPU83d"/>
</dbReference>
<dbReference type="SUPFAM" id="SSF53720">
    <property type="entry name" value="ALDH-like"/>
    <property type="match status" value="1"/>
</dbReference>
<organism evidence="7 8">
    <name type="scientific">Rhizobium favelukesii</name>
    <dbReference type="NCBI Taxonomy" id="348824"/>
    <lineage>
        <taxon>Bacteria</taxon>
        <taxon>Pseudomonadati</taxon>
        <taxon>Pseudomonadota</taxon>
        <taxon>Alphaproteobacteria</taxon>
        <taxon>Hyphomicrobiales</taxon>
        <taxon>Rhizobiaceae</taxon>
        <taxon>Rhizobium/Agrobacterium group</taxon>
        <taxon>Rhizobium</taxon>
    </lineage>
</organism>
<protein>
    <recommendedName>
        <fullName evidence="3">aldehyde dehydrogenase (NAD(+))</fullName>
        <ecNumber evidence="3">1.2.1.3</ecNumber>
    </recommendedName>
</protein>
<reference evidence="7" key="1">
    <citation type="submission" date="2013-11" db="EMBL/GenBank/DDBJ databases">
        <title>Draft genome sequence of the broad-host-range Rhizobium sp. LPU83 strain, a member of the low-genetic diversity Oregon-like Rhizobium sp. group.</title>
        <authorList>
            <person name="Wibberg D."/>
            <person name="Puehler A."/>
            <person name="Schlueter A."/>
        </authorList>
    </citation>
    <scope>NUCLEOTIDE SEQUENCE [LARGE SCALE GENOMIC DNA]</scope>
    <source>
        <strain evidence="7">LPU83</strain>
        <plasmid evidence="7">pLPU83d</plasmid>
    </source>
</reference>
<dbReference type="EMBL" id="HG916855">
    <property type="protein sequence ID" value="CDM62089.1"/>
    <property type="molecule type" value="Genomic_DNA"/>
</dbReference>
<dbReference type="InterPro" id="IPR016161">
    <property type="entry name" value="Ald_DH/histidinol_DH"/>
</dbReference>